<organism evidence="3 4">
    <name type="scientific">Paracoccus aurantius</name>
    <dbReference type="NCBI Taxonomy" id="3073814"/>
    <lineage>
        <taxon>Bacteria</taxon>
        <taxon>Pseudomonadati</taxon>
        <taxon>Pseudomonadota</taxon>
        <taxon>Alphaproteobacteria</taxon>
        <taxon>Rhodobacterales</taxon>
        <taxon>Paracoccaceae</taxon>
        <taxon>Paracoccus</taxon>
    </lineage>
</organism>
<evidence type="ECO:0000259" key="2">
    <source>
        <dbReference type="Pfam" id="PF13609"/>
    </source>
</evidence>
<evidence type="ECO:0000313" key="4">
    <source>
        <dbReference type="Proteomes" id="UP001269144"/>
    </source>
</evidence>
<sequence>MKTKILVIAPGLCLAAIPAWSQDLTFTHPSGATATFYGQLNLTYQHVDDGEESNDDVVDNGNSVSRMGFWIDMPMGENKLRMNFETGLGFKTTSETSQLEDADWIDWQRTDLRKFEAVYIANFGSVWVGQGSMATDGVAEIDNSGTSLAGYANLPDMAGGYEFRDGELLSGIAIGDVFKDFDGGRRFRIRYDTPKFNGFMFSAAFGQEILAEDDDADYYDIAARYGYESEMFKADAAIGYAWKNADEGDTEQLIASTSVVHRPTGLNATLAMGDGDDDSGNYGYFKFGWTGDVIALGSTAVSIDYFEGNDYVISGSDSKSWGIQAVQAFDDYGIDAYLGYREYEFDDDTGADYQDISALILGARWKF</sequence>
<dbReference type="Pfam" id="PF13609">
    <property type="entry name" value="Porin_4"/>
    <property type="match status" value="1"/>
</dbReference>
<accession>A0ABU2HYZ7</accession>
<dbReference type="SUPFAM" id="SSF56935">
    <property type="entry name" value="Porins"/>
    <property type="match status" value="1"/>
</dbReference>
<keyword evidence="1" id="KW-0732">Signal</keyword>
<keyword evidence="4" id="KW-1185">Reference proteome</keyword>
<dbReference type="EMBL" id="JAVQLW010000004">
    <property type="protein sequence ID" value="MDS9469809.1"/>
    <property type="molecule type" value="Genomic_DNA"/>
</dbReference>
<name>A0ABU2HYZ7_9RHOB</name>
<dbReference type="Gene3D" id="2.40.160.10">
    <property type="entry name" value="Porin"/>
    <property type="match status" value="1"/>
</dbReference>
<dbReference type="InterPro" id="IPR023614">
    <property type="entry name" value="Porin_dom_sf"/>
</dbReference>
<feature type="signal peptide" evidence="1">
    <location>
        <begin position="1"/>
        <end position="21"/>
    </location>
</feature>
<dbReference type="RefSeq" id="WP_311162547.1">
    <property type="nucleotide sequence ID" value="NZ_JAVQLW010000004.1"/>
</dbReference>
<feature type="domain" description="Porin" evidence="2">
    <location>
        <begin position="12"/>
        <end position="347"/>
    </location>
</feature>
<evidence type="ECO:0000313" key="3">
    <source>
        <dbReference type="EMBL" id="MDS9469809.1"/>
    </source>
</evidence>
<dbReference type="InterPro" id="IPR033900">
    <property type="entry name" value="Gram_neg_porin_domain"/>
</dbReference>
<comment type="caution">
    <text evidence="3">The sequence shown here is derived from an EMBL/GenBank/DDBJ whole genome shotgun (WGS) entry which is preliminary data.</text>
</comment>
<evidence type="ECO:0000256" key="1">
    <source>
        <dbReference type="SAM" id="SignalP"/>
    </source>
</evidence>
<gene>
    <name evidence="3" type="ORF">RGQ15_19815</name>
</gene>
<dbReference type="Proteomes" id="UP001269144">
    <property type="component" value="Unassembled WGS sequence"/>
</dbReference>
<reference evidence="4" key="1">
    <citation type="submission" date="2023-07" db="EMBL/GenBank/DDBJ databases">
        <title>Paracoccus sp. MBLB3053 whole genome sequence.</title>
        <authorList>
            <person name="Hwang C.Y."/>
            <person name="Cho E.-S."/>
            <person name="Seo M.-J."/>
        </authorList>
    </citation>
    <scope>NUCLEOTIDE SEQUENCE [LARGE SCALE GENOMIC DNA]</scope>
    <source>
        <strain evidence="4">MBLB3053</strain>
    </source>
</reference>
<protein>
    <submittedName>
        <fullName evidence="3">Porin</fullName>
    </submittedName>
</protein>
<proteinExistence type="predicted"/>
<feature type="chain" id="PRO_5045331561" evidence="1">
    <location>
        <begin position="22"/>
        <end position="367"/>
    </location>
</feature>